<gene>
    <name evidence="5" type="ORF">M998_3275</name>
</gene>
<dbReference type="InterPro" id="IPR036291">
    <property type="entry name" value="NAD(P)-bd_dom_sf"/>
</dbReference>
<dbReference type="Gene3D" id="3.40.50.720">
    <property type="entry name" value="NAD(P)-binding Rossmann-like Domain"/>
    <property type="match status" value="1"/>
</dbReference>
<evidence type="ECO:0000313" key="5">
    <source>
        <dbReference type="EMBL" id="OAT48330.1"/>
    </source>
</evidence>
<dbReference type="EC" id="1.1.1.18" evidence="5"/>
<evidence type="ECO:0000256" key="2">
    <source>
        <dbReference type="ARBA" id="ARBA00023002"/>
    </source>
</evidence>
<protein>
    <submittedName>
        <fullName evidence="5">Myo-inositol 2-dehydrogenase</fullName>
        <ecNumber evidence="5">1.-.-.-</ecNumber>
        <ecNumber evidence="5">1.1.1.18</ecNumber>
    </submittedName>
</protein>
<organism evidence="5 6">
    <name type="scientific">Providencia heimbachae ATCC 35613</name>
    <dbReference type="NCBI Taxonomy" id="1354272"/>
    <lineage>
        <taxon>Bacteria</taxon>
        <taxon>Pseudomonadati</taxon>
        <taxon>Pseudomonadota</taxon>
        <taxon>Gammaproteobacteria</taxon>
        <taxon>Enterobacterales</taxon>
        <taxon>Morganellaceae</taxon>
        <taxon>Providencia</taxon>
    </lineage>
</organism>
<evidence type="ECO:0000256" key="1">
    <source>
        <dbReference type="ARBA" id="ARBA00010928"/>
    </source>
</evidence>
<dbReference type="EMBL" id="LXEW01000047">
    <property type="protein sequence ID" value="OAT48330.1"/>
    <property type="molecule type" value="Genomic_DNA"/>
</dbReference>
<dbReference type="InterPro" id="IPR055170">
    <property type="entry name" value="GFO_IDH_MocA-like_dom"/>
</dbReference>
<dbReference type="OrthoDB" id="9781031at2"/>
<name>A0A1B7JK98_9GAMM</name>
<dbReference type="Gene3D" id="3.30.360.10">
    <property type="entry name" value="Dihydrodipicolinate Reductase, domain 2"/>
    <property type="match status" value="1"/>
</dbReference>
<accession>A0A1B7JK98</accession>
<dbReference type="SUPFAM" id="SSF51735">
    <property type="entry name" value="NAD(P)-binding Rossmann-fold domains"/>
    <property type="match status" value="1"/>
</dbReference>
<evidence type="ECO:0000259" key="4">
    <source>
        <dbReference type="Pfam" id="PF22725"/>
    </source>
</evidence>
<dbReference type="NCBIfam" id="TIGR04380">
    <property type="entry name" value="myo_inos_iolG"/>
    <property type="match status" value="1"/>
</dbReference>
<keyword evidence="2 5" id="KW-0560">Oxidoreductase</keyword>
<dbReference type="EC" id="1.-.-.-" evidence="5"/>
<dbReference type="RefSeq" id="WP_068445784.1">
    <property type="nucleotide sequence ID" value="NZ_LXEW01000047.1"/>
</dbReference>
<keyword evidence="6" id="KW-1185">Reference proteome</keyword>
<reference evidence="5 6" key="1">
    <citation type="submission" date="2016-04" db="EMBL/GenBank/DDBJ databases">
        <title>ATOL: Assembling a taxonomically balanced genome-scale reconstruction of the evolutionary history of the Enterobacteriaceae.</title>
        <authorList>
            <person name="Plunkett G.III."/>
            <person name="Neeno-Eckwall E.C."/>
            <person name="Glasner J.D."/>
            <person name="Perna N.T."/>
        </authorList>
    </citation>
    <scope>NUCLEOTIDE SEQUENCE [LARGE SCALE GENOMIC DNA]</scope>
    <source>
        <strain evidence="5 6">ATCC 35613</strain>
    </source>
</reference>
<dbReference type="InterPro" id="IPR030827">
    <property type="entry name" value="Myo_inos_IolG"/>
</dbReference>
<dbReference type="InterPro" id="IPR000683">
    <property type="entry name" value="Gfo/Idh/MocA-like_OxRdtase_N"/>
</dbReference>
<dbReference type="Pfam" id="PF01408">
    <property type="entry name" value="GFO_IDH_MocA"/>
    <property type="match status" value="1"/>
</dbReference>
<feature type="domain" description="GFO/IDH/MocA-like oxidoreductase" evidence="4">
    <location>
        <begin position="127"/>
        <end position="247"/>
    </location>
</feature>
<comment type="caution">
    <text evidence="5">The sequence shown here is derived from an EMBL/GenBank/DDBJ whole genome shotgun (WGS) entry which is preliminary data.</text>
</comment>
<dbReference type="AlphaFoldDB" id="A0A1B7JK98"/>
<sequence length="328" mass="36216">MFNIALFGAGRIGQVHAVNIAAHKETSLYSVIDPYQPNAVALAEKYQAKVQTAEEAMQDPNVHGVLIASATDTHANLIELAAQHKKVIFCEKPVHLDLERVRQCLKSVKQHNVPLFIGFNRRYDPQFRHLKNLFEQGAIGKAESLIITSRDPSPPPAEYVKVSGGMFRDMTIHDFDMARFMIGEEPCSIFAQGSNVVDPAIGQAGDIDTAFIILKFPSGAMATISNSRRSGYGYDQRIELHGEKGLLTAGNIKENSVELLSDVGCLSAKPEYFFLQRYNEAYKAEWNHFVDILAGRAESETTGTDGELALYLADKALESLKTGKEVKL</sequence>
<feature type="domain" description="Gfo/Idh/MocA-like oxidoreductase N-terminal" evidence="3">
    <location>
        <begin position="2"/>
        <end position="119"/>
    </location>
</feature>
<comment type="similarity">
    <text evidence="1">Belongs to the Gfo/Idh/MocA family.</text>
</comment>
<dbReference type="GO" id="GO:0000166">
    <property type="term" value="F:nucleotide binding"/>
    <property type="evidence" value="ECO:0007669"/>
    <property type="project" value="InterPro"/>
</dbReference>
<dbReference type="PANTHER" id="PTHR42840:SF3">
    <property type="entry name" value="BINDING ROSSMANN FOLD OXIDOREDUCTASE, PUTATIVE (AFU_ORTHOLOGUE AFUA_2G10240)-RELATED"/>
    <property type="match status" value="1"/>
</dbReference>
<dbReference type="Proteomes" id="UP000078224">
    <property type="component" value="Unassembled WGS sequence"/>
</dbReference>
<evidence type="ECO:0000313" key="6">
    <source>
        <dbReference type="Proteomes" id="UP000078224"/>
    </source>
</evidence>
<dbReference type="PANTHER" id="PTHR42840">
    <property type="entry name" value="NAD(P)-BINDING ROSSMANN-FOLD SUPERFAMILY PROTEIN-RELATED"/>
    <property type="match status" value="1"/>
</dbReference>
<dbReference type="PATRIC" id="fig|1354272.4.peg.3344"/>
<proteinExistence type="inferred from homology"/>
<dbReference type="Pfam" id="PF22725">
    <property type="entry name" value="GFO_IDH_MocA_C3"/>
    <property type="match status" value="1"/>
</dbReference>
<evidence type="ECO:0000259" key="3">
    <source>
        <dbReference type="Pfam" id="PF01408"/>
    </source>
</evidence>
<dbReference type="SUPFAM" id="SSF55347">
    <property type="entry name" value="Glyceraldehyde-3-phosphate dehydrogenase-like, C-terminal domain"/>
    <property type="match status" value="1"/>
</dbReference>
<dbReference type="GO" id="GO:0050112">
    <property type="term" value="F:inositol 2-dehydrogenase (NAD+) activity"/>
    <property type="evidence" value="ECO:0007669"/>
    <property type="project" value="UniProtKB-EC"/>
</dbReference>